<dbReference type="InterPro" id="IPR022587">
    <property type="entry name" value="MTMR12-like_C"/>
</dbReference>
<evidence type="ECO:0000313" key="4">
    <source>
        <dbReference type="EMBL" id="CBZ24472.1"/>
    </source>
</evidence>
<dbReference type="Pfam" id="PF12578">
    <property type="entry name" value="3-PAP"/>
    <property type="match status" value="1"/>
</dbReference>
<sequence>MASTLVHDLQQFRYVTAFTSPLPWPHVRHVSIPDLRHEAPDLPFMASLISALSDCDVSLHEFHEHNGADILQLIQVLQACLQFSLWSQNILKKKLLEVQATHIAKGVSAQQLESLEKRYHTLEEEMAALYKDRDMLLLGTTNLRTSVVQLEKTIKRQERQLQQERGRNAQLMAKLEKALCARALAAPLTSPPRLPPPRESRQRPAGNRHASASTHRTQKAATAYHSSWLPTHNADPRRDSTASLTSDTSYGDSCLSAEVAARAHSYVPQPCGSLDPPPPPFLDWRTLVRYIIHEEQRASARTSTHASPTAARATADERRITRKEELMPEAQHPSEPAAALPAAATPRVTEAQLDSFFSGLTGCVTTEAVAYSRAVAARAEEMVRTATQQQMQETAEAQQALMMQVQAALGSLTAELAAYKQQKDATPSPALGTVAMPVATSDASDPHTQLAPFSPVLASSTVRNSAAAALPAPSPHAGNALVTLANAPPTNDSKPLSRPPQASASPLPPSIDSSPPASFLNSFVTSGAALCHSTTGRGVLDSGSKTRTPLPDFSPDILRTPPTSEHGASAAPSNAGSDAPRSGVSRADDEDERDVDVDLLPLDSSSSDSSLGSSQPSDDKADGAAEVSHAYPRLLANPSSAPPVYPNRTPTAAAVAVQPVALPHPSANRTLSLHFSTRSDLSEGSSHGSSQMLRETRAQLQALLEEEEAAGRGKTHK</sequence>
<dbReference type="PhylomeDB" id="E9ANG3"/>
<keyword evidence="1" id="KW-0175">Coiled coil</keyword>
<dbReference type="KEGG" id="lmi:LMXM_11_0170"/>
<feature type="region of interest" description="Disordered" evidence="2">
    <location>
        <begin position="468"/>
        <end position="513"/>
    </location>
</feature>
<evidence type="ECO:0000256" key="1">
    <source>
        <dbReference type="SAM" id="Coils"/>
    </source>
</evidence>
<feature type="region of interest" description="Disordered" evidence="2">
    <location>
        <begin position="677"/>
        <end position="698"/>
    </location>
</feature>
<feature type="region of interest" description="Disordered" evidence="2">
    <location>
        <begin position="535"/>
        <end position="647"/>
    </location>
</feature>
<dbReference type="GeneID" id="13454839"/>
<dbReference type="OrthoDB" id="267648at2759"/>
<feature type="compositionally biased region" description="Low complexity" evidence="2">
    <location>
        <begin position="468"/>
        <end position="477"/>
    </location>
</feature>
<feature type="compositionally biased region" description="Low complexity" evidence="2">
    <location>
        <begin position="336"/>
        <end position="345"/>
    </location>
</feature>
<dbReference type="VEuPathDB" id="TriTrypDB:LmxM.11.0170"/>
<keyword evidence="5" id="KW-1185">Reference proteome</keyword>
<feature type="region of interest" description="Disordered" evidence="2">
    <location>
        <begin position="186"/>
        <end position="250"/>
    </location>
</feature>
<dbReference type="AlphaFoldDB" id="E9ANG3"/>
<feature type="compositionally biased region" description="Low complexity" evidence="2">
    <location>
        <begin position="598"/>
        <end position="616"/>
    </location>
</feature>
<protein>
    <recommendedName>
        <fullName evidence="3">Myotubularin-related 12-like C-terminal domain-containing protein</fullName>
    </recommendedName>
</protein>
<feature type="compositionally biased region" description="Polar residues" evidence="2">
    <location>
        <begin position="241"/>
        <end position="250"/>
    </location>
</feature>
<evidence type="ECO:0000256" key="2">
    <source>
        <dbReference type="SAM" id="MobiDB-lite"/>
    </source>
</evidence>
<name>E9ANG3_LEIMU</name>
<feature type="region of interest" description="Disordered" evidence="2">
    <location>
        <begin position="297"/>
        <end position="317"/>
    </location>
</feature>
<feature type="domain" description="Myotubularin-related 12-like C-terminal" evidence="3">
    <location>
        <begin position="9"/>
        <end position="135"/>
    </location>
</feature>
<dbReference type="RefSeq" id="XP_003872990.1">
    <property type="nucleotide sequence ID" value="XM_003872941.1"/>
</dbReference>
<feature type="compositionally biased region" description="Acidic residues" evidence="2">
    <location>
        <begin position="588"/>
        <end position="597"/>
    </location>
</feature>
<feature type="region of interest" description="Disordered" evidence="2">
    <location>
        <begin position="326"/>
        <end position="345"/>
    </location>
</feature>
<organism evidence="4 5">
    <name type="scientific">Leishmania mexicana (strain MHOM/GT/2001/U1103)</name>
    <dbReference type="NCBI Taxonomy" id="929439"/>
    <lineage>
        <taxon>Eukaryota</taxon>
        <taxon>Discoba</taxon>
        <taxon>Euglenozoa</taxon>
        <taxon>Kinetoplastea</taxon>
        <taxon>Metakinetoplastina</taxon>
        <taxon>Trypanosomatida</taxon>
        <taxon>Trypanosomatidae</taxon>
        <taxon>Leishmaniinae</taxon>
        <taxon>Leishmania</taxon>
    </lineage>
</organism>
<accession>E9ANG3</accession>
<proteinExistence type="predicted"/>
<feature type="coiled-coil region" evidence="1">
    <location>
        <begin position="105"/>
        <end position="174"/>
    </location>
</feature>
<dbReference type="Proteomes" id="UP000007259">
    <property type="component" value="Chromosome 11"/>
</dbReference>
<reference evidence="4 5" key="1">
    <citation type="journal article" date="2011" name="Genome Res.">
        <title>Chromosome and gene copy number variation allow major structural change between species and strains of Leishmania.</title>
        <authorList>
            <person name="Rogers M.B."/>
            <person name="Hilley J.D."/>
            <person name="Dickens N.J."/>
            <person name="Wilkes J."/>
            <person name="Bates P.A."/>
            <person name="Depledge D.P."/>
            <person name="Harris D."/>
            <person name="Her Y."/>
            <person name="Herzyk P."/>
            <person name="Imamura H."/>
            <person name="Otto T.D."/>
            <person name="Sanders M."/>
            <person name="Seeger K."/>
            <person name="Dujardin J.C."/>
            <person name="Berriman M."/>
            <person name="Smith D.F."/>
            <person name="Hertz-Fowler C."/>
            <person name="Mottram J.C."/>
        </authorList>
    </citation>
    <scope>NUCLEOTIDE SEQUENCE [LARGE SCALE GENOMIC DNA]</scope>
    <source>
        <strain evidence="4 5">MHOM/GT/2001/U1103</strain>
    </source>
</reference>
<evidence type="ECO:0000259" key="3">
    <source>
        <dbReference type="Pfam" id="PF12578"/>
    </source>
</evidence>
<dbReference type="OMA" id="DLQQFRY"/>
<dbReference type="EMBL" id="FR799564">
    <property type="protein sequence ID" value="CBZ24472.1"/>
    <property type="molecule type" value="Genomic_DNA"/>
</dbReference>
<feature type="compositionally biased region" description="Low complexity" evidence="2">
    <location>
        <begin position="499"/>
        <end position="513"/>
    </location>
</feature>
<evidence type="ECO:0000313" key="5">
    <source>
        <dbReference type="Proteomes" id="UP000007259"/>
    </source>
</evidence>
<gene>
    <name evidence="4" type="ORF">LMXM_11_0170</name>
</gene>